<protein>
    <submittedName>
        <fullName evidence="1">Uncharacterized protein</fullName>
    </submittedName>
</protein>
<reference evidence="1" key="2">
    <citation type="submission" date="2018-05" db="EMBL/GenBank/DDBJ databases">
        <title>OmerRS3 (Oryza meridionalis Reference Sequence Version 3).</title>
        <authorList>
            <person name="Zhang J."/>
            <person name="Kudrna D."/>
            <person name="Lee S."/>
            <person name="Talag J."/>
            <person name="Welchert J."/>
            <person name="Wing R.A."/>
        </authorList>
    </citation>
    <scope>NUCLEOTIDE SEQUENCE [LARGE SCALE GENOMIC DNA]</scope>
    <source>
        <strain evidence="1">cv. OR44</strain>
    </source>
</reference>
<sequence length="214" mass="22823">MADGNKGSLLAGFATFLQRIRGGGGGGEDCRSIANIQTTKPTSSCTDGDMVEAAYKAFAADEKEVYYDDGGGGYLYLATTNLYATIDAAALADVPVRAVTFGAPRVGDALIKDRHVDVVSLVVKQDHRYVQVTEKVVELVVDDDVVGICCRLPAPVQAPVRRGASLHGPHGAHAGGEVAPERKNKWPEMEEEADGYKRLPRCPSWTSMSVITKA</sequence>
<evidence type="ECO:0000313" key="2">
    <source>
        <dbReference type="Proteomes" id="UP000008021"/>
    </source>
</evidence>
<dbReference type="HOGENOM" id="CLU_1290783_0_0_1"/>
<dbReference type="EnsemblPlants" id="OMERI03G22980.1">
    <property type="protein sequence ID" value="OMERI03G22980.1"/>
    <property type="gene ID" value="OMERI03G22980"/>
</dbReference>
<reference evidence="1" key="1">
    <citation type="submission" date="2015-04" db="UniProtKB">
        <authorList>
            <consortium name="EnsemblPlants"/>
        </authorList>
    </citation>
    <scope>IDENTIFICATION</scope>
</reference>
<organism evidence="1">
    <name type="scientific">Oryza meridionalis</name>
    <dbReference type="NCBI Taxonomy" id="40149"/>
    <lineage>
        <taxon>Eukaryota</taxon>
        <taxon>Viridiplantae</taxon>
        <taxon>Streptophyta</taxon>
        <taxon>Embryophyta</taxon>
        <taxon>Tracheophyta</taxon>
        <taxon>Spermatophyta</taxon>
        <taxon>Magnoliopsida</taxon>
        <taxon>Liliopsida</taxon>
        <taxon>Poales</taxon>
        <taxon>Poaceae</taxon>
        <taxon>BOP clade</taxon>
        <taxon>Oryzoideae</taxon>
        <taxon>Oryzeae</taxon>
        <taxon>Oryzinae</taxon>
        <taxon>Oryza</taxon>
    </lineage>
</organism>
<dbReference type="AlphaFoldDB" id="A0A0E0D3H8"/>
<proteinExistence type="predicted"/>
<accession>A0A0E0D3H8</accession>
<dbReference type="Gramene" id="OMERI03G22980.1">
    <property type="protein sequence ID" value="OMERI03G22980.1"/>
    <property type="gene ID" value="OMERI03G22980"/>
</dbReference>
<keyword evidence="2" id="KW-1185">Reference proteome</keyword>
<evidence type="ECO:0000313" key="1">
    <source>
        <dbReference type="EnsemblPlants" id="OMERI03G22980.1"/>
    </source>
</evidence>
<dbReference type="Proteomes" id="UP000008021">
    <property type="component" value="Chromosome 3"/>
</dbReference>
<name>A0A0E0D3H8_9ORYZ</name>